<reference evidence="1 2" key="2">
    <citation type="submission" date="2009-02" db="EMBL/GenBank/DDBJ databases">
        <title>Draft genome sequence of Clostridium methylpentosum (DSM 5476).</title>
        <authorList>
            <person name="Sudarsanam P."/>
            <person name="Ley R."/>
            <person name="Guruge J."/>
            <person name="Turnbaugh P.J."/>
            <person name="Mahowald M."/>
            <person name="Liep D."/>
            <person name="Gordon J."/>
        </authorList>
    </citation>
    <scope>NUCLEOTIDE SEQUENCE [LARGE SCALE GENOMIC DNA]</scope>
    <source>
        <strain evidence="1 2">DSM 5476</strain>
    </source>
</reference>
<evidence type="ECO:0000313" key="1">
    <source>
        <dbReference type="EMBL" id="EEG30294.1"/>
    </source>
</evidence>
<reference evidence="1 2" key="1">
    <citation type="submission" date="2009-01" db="EMBL/GenBank/DDBJ databases">
        <authorList>
            <person name="Fulton L."/>
            <person name="Clifton S."/>
            <person name="Fulton B."/>
            <person name="Xu J."/>
            <person name="Minx P."/>
            <person name="Pepin K.H."/>
            <person name="Johnson M."/>
            <person name="Bhonagiri V."/>
            <person name="Nash W.E."/>
            <person name="Mardis E.R."/>
            <person name="Wilson R.K."/>
        </authorList>
    </citation>
    <scope>NUCLEOTIDE SEQUENCE [LARGE SCALE GENOMIC DNA]</scope>
    <source>
        <strain evidence="1 2">DSM 5476</strain>
    </source>
</reference>
<dbReference type="HOGENOM" id="CLU_3078438_0_0_9"/>
<evidence type="ECO:0000313" key="2">
    <source>
        <dbReference type="Proteomes" id="UP000003340"/>
    </source>
</evidence>
<dbReference type="EMBL" id="ACEC01000066">
    <property type="protein sequence ID" value="EEG30294.1"/>
    <property type="molecule type" value="Genomic_DNA"/>
</dbReference>
<gene>
    <name evidence="1" type="ORF">CLOSTMETH_02025</name>
</gene>
<proteinExistence type="predicted"/>
<organism evidence="1 2">
    <name type="scientific">[Clostridium] methylpentosum DSM 5476</name>
    <dbReference type="NCBI Taxonomy" id="537013"/>
    <lineage>
        <taxon>Bacteria</taxon>
        <taxon>Bacillati</taxon>
        <taxon>Bacillota</taxon>
        <taxon>Clostridia</taxon>
        <taxon>Eubacteriales</taxon>
        <taxon>Oscillospiraceae</taxon>
        <taxon>Oscillospiraceae incertae sedis</taxon>
    </lineage>
</organism>
<dbReference type="AlphaFoldDB" id="C0EDU6"/>
<sequence>MRNKLSSLLIVGGLLVLLGSVGSYEHESINLLQLLIQAVVSTGLMITGKAMN</sequence>
<dbReference type="Proteomes" id="UP000003340">
    <property type="component" value="Unassembled WGS sequence"/>
</dbReference>
<accession>C0EDU6</accession>
<comment type="caution">
    <text evidence="1">The sequence shown here is derived from an EMBL/GenBank/DDBJ whole genome shotgun (WGS) entry which is preliminary data.</text>
</comment>
<keyword evidence="2" id="KW-1185">Reference proteome</keyword>
<protein>
    <submittedName>
        <fullName evidence="1">Uncharacterized protein</fullName>
    </submittedName>
</protein>
<dbReference type="STRING" id="537013.CLOSTMETH_02025"/>
<name>C0EDU6_9FIRM</name>